<dbReference type="Gene3D" id="2.170.130.10">
    <property type="entry name" value="TonB-dependent receptor, plug domain"/>
    <property type="match status" value="1"/>
</dbReference>
<feature type="signal peptide" evidence="9">
    <location>
        <begin position="1"/>
        <end position="21"/>
    </location>
</feature>
<evidence type="ECO:0000256" key="7">
    <source>
        <dbReference type="PROSITE-ProRule" id="PRU01360"/>
    </source>
</evidence>
<dbReference type="PROSITE" id="PS52016">
    <property type="entry name" value="TONB_DEPENDENT_REC_3"/>
    <property type="match status" value="1"/>
</dbReference>
<feature type="domain" description="Outer membrane protein beta-barrel" evidence="11">
    <location>
        <begin position="390"/>
        <end position="797"/>
    </location>
</feature>
<evidence type="ECO:0000259" key="11">
    <source>
        <dbReference type="Pfam" id="PF14905"/>
    </source>
</evidence>
<evidence type="ECO:0000256" key="3">
    <source>
        <dbReference type="ARBA" id="ARBA00022452"/>
    </source>
</evidence>
<evidence type="ECO:0000313" key="13">
    <source>
        <dbReference type="Proteomes" id="UP000251835"/>
    </source>
</evidence>
<evidence type="ECO:0000256" key="6">
    <source>
        <dbReference type="ARBA" id="ARBA00023237"/>
    </source>
</evidence>
<dbReference type="Gene3D" id="2.40.170.20">
    <property type="entry name" value="TonB-dependent receptor, beta-barrel domain"/>
    <property type="match status" value="1"/>
</dbReference>
<evidence type="ECO:0000256" key="8">
    <source>
        <dbReference type="SAM" id="MobiDB-lite"/>
    </source>
</evidence>
<evidence type="ECO:0000256" key="1">
    <source>
        <dbReference type="ARBA" id="ARBA00004571"/>
    </source>
</evidence>
<feature type="compositionally biased region" description="Acidic residues" evidence="8">
    <location>
        <begin position="815"/>
        <end position="825"/>
    </location>
</feature>
<keyword evidence="6 7" id="KW-0998">Cell outer membrane</keyword>
<organism evidence="12 13">
    <name type="scientific">Balneicella halophila</name>
    <dbReference type="NCBI Taxonomy" id="1537566"/>
    <lineage>
        <taxon>Bacteria</taxon>
        <taxon>Pseudomonadati</taxon>
        <taxon>Bacteroidota</taxon>
        <taxon>Bacteroidia</taxon>
        <taxon>Bacteroidales</taxon>
        <taxon>Balneicellaceae</taxon>
        <taxon>Balneicella</taxon>
    </lineage>
</organism>
<dbReference type="SUPFAM" id="SSF49464">
    <property type="entry name" value="Carboxypeptidase regulatory domain-like"/>
    <property type="match status" value="1"/>
</dbReference>
<dbReference type="InterPro" id="IPR036942">
    <property type="entry name" value="Beta-barrel_TonB_sf"/>
</dbReference>
<comment type="similarity">
    <text evidence="7">Belongs to the TonB-dependent receptor family.</text>
</comment>
<protein>
    <submittedName>
        <fullName evidence="12">Outer membrane receptor protein involved in Fe transport</fullName>
    </submittedName>
</protein>
<evidence type="ECO:0000256" key="9">
    <source>
        <dbReference type="SAM" id="SignalP"/>
    </source>
</evidence>
<reference evidence="12 13" key="1">
    <citation type="submission" date="2018-05" db="EMBL/GenBank/DDBJ databases">
        <title>Genomic Encyclopedia of Type Strains, Phase IV (KMG-IV): sequencing the most valuable type-strain genomes for metagenomic binning, comparative biology and taxonomic classification.</title>
        <authorList>
            <person name="Goeker M."/>
        </authorList>
    </citation>
    <scope>NUCLEOTIDE SEQUENCE [LARGE SCALE GENOMIC DNA]</scope>
    <source>
        <strain evidence="12 13">DSM 28579</strain>
    </source>
</reference>
<dbReference type="GO" id="GO:0009279">
    <property type="term" value="C:cell outer membrane"/>
    <property type="evidence" value="ECO:0007669"/>
    <property type="project" value="UniProtKB-SubCell"/>
</dbReference>
<dbReference type="EMBL" id="QENZ01000003">
    <property type="protein sequence ID" value="PVX52083.1"/>
    <property type="molecule type" value="Genomic_DNA"/>
</dbReference>
<dbReference type="InterPro" id="IPR041700">
    <property type="entry name" value="OMP_b-brl_3"/>
</dbReference>
<evidence type="ECO:0000259" key="10">
    <source>
        <dbReference type="Pfam" id="PF07715"/>
    </source>
</evidence>
<keyword evidence="12" id="KW-0675">Receptor</keyword>
<dbReference type="InterPro" id="IPR012910">
    <property type="entry name" value="Plug_dom"/>
</dbReference>
<feature type="region of interest" description="Disordered" evidence="8">
    <location>
        <begin position="806"/>
        <end position="825"/>
    </location>
</feature>
<keyword evidence="13" id="KW-1185">Reference proteome</keyword>
<feature type="domain" description="TonB-dependent receptor plug" evidence="10">
    <location>
        <begin position="148"/>
        <end position="225"/>
    </location>
</feature>
<dbReference type="Pfam" id="PF14905">
    <property type="entry name" value="OMP_b-brl_3"/>
    <property type="match status" value="1"/>
</dbReference>
<evidence type="ECO:0000256" key="2">
    <source>
        <dbReference type="ARBA" id="ARBA00022448"/>
    </source>
</evidence>
<dbReference type="SUPFAM" id="SSF56935">
    <property type="entry name" value="Porins"/>
    <property type="match status" value="1"/>
</dbReference>
<comment type="caution">
    <text evidence="12">The sequence shown here is derived from an EMBL/GenBank/DDBJ whole genome shotgun (WGS) entry which is preliminary data.</text>
</comment>
<accession>A0A7L4UQQ4</accession>
<name>A0A7L4UQQ4_BALHA</name>
<feature type="chain" id="PRO_5029463225" evidence="9">
    <location>
        <begin position="22"/>
        <end position="825"/>
    </location>
</feature>
<keyword evidence="5 7" id="KW-0472">Membrane</keyword>
<proteinExistence type="inferred from homology"/>
<evidence type="ECO:0000256" key="4">
    <source>
        <dbReference type="ARBA" id="ARBA00022692"/>
    </source>
</evidence>
<dbReference type="Pfam" id="PF07715">
    <property type="entry name" value="Plug"/>
    <property type="match status" value="1"/>
</dbReference>
<keyword evidence="9" id="KW-0732">Signal</keyword>
<dbReference type="Gene3D" id="2.60.40.1120">
    <property type="entry name" value="Carboxypeptidase-like, regulatory domain"/>
    <property type="match status" value="1"/>
</dbReference>
<dbReference type="InterPro" id="IPR008969">
    <property type="entry name" value="CarboxyPept-like_regulatory"/>
</dbReference>
<evidence type="ECO:0000313" key="12">
    <source>
        <dbReference type="EMBL" id="PVX52083.1"/>
    </source>
</evidence>
<gene>
    <name evidence="12" type="ORF">C7377_0381</name>
</gene>
<dbReference type="AlphaFoldDB" id="A0A7L4UQQ4"/>
<evidence type="ECO:0000256" key="5">
    <source>
        <dbReference type="ARBA" id="ARBA00023136"/>
    </source>
</evidence>
<dbReference type="Proteomes" id="UP000251835">
    <property type="component" value="Unassembled WGS sequence"/>
</dbReference>
<dbReference type="PANTHER" id="PTHR40980:SF4">
    <property type="entry name" value="TONB-DEPENDENT RECEPTOR-LIKE BETA-BARREL DOMAIN-CONTAINING PROTEIN"/>
    <property type="match status" value="1"/>
</dbReference>
<dbReference type="PANTHER" id="PTHR40980">
    <property type="entry name" value="PLUG DOMAIN-CONTAINING PROTEIN"/>
    <property type="match status" value="1"/>
</dbReference>
<dbReference type="InterPro" id="IPR037066">
    <property type="entry name" value="Plug_dom_sf"/>
</dbReference>
<keyword evidence="2 7" id="KW-0813">Transport</keyword>
<dbReference type="InterPro" id="IPR039426">
    <property type="entry name" value="TonB-dep_rcpt-like"/>
</dbReference>
<dbReference type="Pfam" id="PF13620">
    <property type="entry name" value="CarboxypepD_reg"/>
    <property type="match status" value="1"/>
</dbReference>
<keyword evidence="3 7" id="KW-1134">Transmembrane beta strand</keyword>
<comment type="subcellular location">
    <subcellularLocation>
        <location evidence="1 7">Cell outer membrane</location>
        <topology evidence="1 7">Multi-pass membrane protein</topology>
    </subcellularLocation>
</comment>
<keyword evidence="4 7" id="KW-0812">Transmembrane</keyword>
<sequence>MKNRVFVLLMFLISSVSLLIANPTAKRDITISGQVLHKSTGLPLEYATVAFLYKDGQVAGGGITNEKGRFSIDIPKGTYDVSVEFIGFKPQLVEDQRLNNSVDLGVMRLAEDATMLDEVEVIAEKTTVELKLDKKIYNVGKDLTVSGGSVSDVLDNVPSVSVDVEGNVALRGNDNVRILINGKPSGLVGLNSTEALRQLPAEAIEKVEVITSPSARYDAEGTAGILNIILRRSKMQGFNGAITTSIGYPLSGGISANLNYRVGDFNFFTTSGYRYRENEGYSDSKSQYYNIKEDPITGETVDLPDTYMNEHSDNERERRSYNTNLGVEWYLNKSTSLTVSALLRDSDGDSKRENHIQQFDTSKNLIAESFRVEDEERDDKVVEYALNFTKNFNDDGHKLTIDASYEDDKELEDGVIVMDGFNDETVLTDETQERFLVQADYIYPFSDTGNFEFGYRGNFNDRNTDYQVALWDASVNDFVLDQNVSNILGYKEQVNALYTQYGNMIGEKFSYLLGLRFEHTSVDIEQKTSADFREKDYNDLFPTMNLSYKMSDKQSVTLGYARRIRRPRSRMINPFPSRASLTSIFQGNPDIDPSYSNTFDVGYLNRFGKLNLSSSLYYTHATDVFNMVSFDTGNTVVVNGKEVPVVRRSPINLATQDRLGFEATLSYNPSRKWRMNGNINLFHSKIEGSYNGTSYDADNFSWFARISNKLTLPGKIDWQTRLTYIGPRENSQNKYDGMLFTNMALSKDFFDDKASVTFNVSDIFGTHNHTMETTTPTYFNESEFQWRGRTFNLSFTYRFNQSKRQSMKNRRMMNDEDGGEEQGFF</sequence>